<evidence type="ECO:0000256" key="1">
    <source>
        <dbReference type="ARBA" id="ARBA00001974"/>
    </source>
</evidence>
<dbReference type="AlphaFoldDB" id="A0A146K866"/>
<evidence type="ECO:0000256" key="2">
    <source>
        <dbReference type="ARBA" id="ARBA00022630"/>
    </source>
</evidence>
<keyword evidence="4" id="KW-0560">Oxidoreductase</keyword>
<evidence type="ECO:0000259" key="6">
    <source>
        <dbReference type="Pfam" id="PF07992"/>
    </source>
</evidence>
<sequence length="435" mass="48429">IVGCTHAGTTAASILAQHKKKVTIIERNKTVSFLSCGIAIGSAQNIAMDKMFYSSPEQLSSIGVDVHMESNVTNINFETKTVTFTQNNNTHNIEYENLILACGSQPIIPPFASKFTTEDSVYLCKNYDHALQIQQFIKNNGKKSVSIIGGGYIGVELAESFAENNFETTVIEAESCIMKRYYDEDICQKAQETLKLHGCNLILGDKVIKIVKQESGKLQIQLEKQSLEQDAIVMCIGFKPNTSFVDLSKLENQRGAFVVNRNAMTSLKNVFAVGDCAMSHTTQGLQYAPLATNAIKQAIAAASFLIGKEIQLFDYVLTSQLRIFGESFGQCGENDKKYHQITLNEFILPEFMKENEKVLLRVYYEGNLIKGAQIQGGNAVGDLVQIISLVIQHKITFEQLLLGDFAFNPWFGKPQHILQRIAMKVLFNTDAEKFE</sequence>
<dbReference type="GO" id="GO:0016491">
    <property type="term" value="F:oxidoreductase activity"/>
    <property type="evidence" value="ECO:0007669"/>
    <property type="project" value="UniProtKB-KW"/>
</dbReference>
<dbReference type="PANTHER" id="PTHR43429">
    <property type="entry name" value="PYRIDINE NUCLEOTIDE-DISULFIDE OXIDOREDUCTASE DOMAIN-CONTAINING"/>
    <property type="match status" value="1"/>
</dbReference>
<dbReference type="PRINTS" id="PR00469">
    <property type="entry name" value="PNDRDTASEII"/>
</dbReference>
<comment type="cofactor">
    <cofactor evidence="1">
        <name>FAD</name>
        <dbReference type="ChEBI" id="CHEBI:57692"/>
    </cofactor>
</comment>
<dbReference type="SUPFAM" id="SSF51905">
    <property type="entry name" value="FAD/NAD(P)-binding domain"/>
    <property type="match status" value="2"/>
</dbReference>
<dbReference type="InterPro" id="IPR050260">
    <property type="entry name" value="FAD-bd_OxRdtase"/>
</dbReference>
<dbReference type="InterPro" id="IPR023753">
    <property type="entry name" value="FAD/NAD-binding_dom"/>
</dbReference>
<evidence type="ECO:0000256" key="3">
    <source>
        <dbReference type="ARBA" id="ARBA00022827"/>
    </source>
</evidence>
<keyword evidence="5" id="KW-0676">Redox-active center</keyword>
<dbReference type="InterPro" id="IPR036188">
    <property type="entry name" value="FAD/NAD-bd_sf"/>
</dbReference>
<proteinExistence type="predicted"/>
<accession>A0A146K866</accession>
<name>A0A146K866_9EUKA</name>
<organism evidence="7">
    <name type="scientific">Trepomonas sp. PC1</name>
    <dbReference type="NCBI Taxonomy" id="1076344"/>
    <lineage>
        <taxon>Eukaryota</taxon>
        <taxon>Metamonada</taxon>
        <taxon>Diplomonadida</taxon>
        <taxon>Hexamitidae</taxon>
        <taxon>Hexamitinae</taxon>
        <taxon>Trepomonas</taxon>
    </lineage>
</organism>
<dbReference type="EMBL" id="GDID01003554">
    <property type="protein sequence ID" value="JAP93052.1"/>
    <property type="molecule type" value="Transcribed_RNA"/>
</dbReference>
<feature type="domain" description="FAD/NAD(P)-binding" evidence="6">
    <location>
        <begin position="1"/>
        <end position="298"/>
    </location>
</feature>
<dbReference type="SUPFAM" id="SSF55424">
    <property type="entry name" value="FAD/NAD-linked reductases, dimerisation (C-terminal) domain"/>
    <property type="match status" value="1"/>
</dbReference>
<dbReference type="Gene3D" id="3.30.390.30">
    <property type="match status" value="1"/>
</dbReference>
<evidence type="ECO:0000256" key="4">
    <source>
        <dbReference type="ARBA" id="ARBA00023002"/>
    </source>
</evidence>
<keyword evidence="2" id="KW-0285">Flavoprotein</keyword>
<protein>
    <submittedName>
        <fullName evidence="7">NADH oxidase</fullName>
    </submittedName>
</protein>
<dbReference type="PRINTS" id="PR00368">
    <property type="entry name" value="FADPNR"/>
</dbReference>
<evidence type="ECO:0000256" key="5">
    <source>
        <dbReference type="ARBA" id="ARBA00023284"/>
    </source>
</evidence>
<gene>
    <name evidence="7" type="ORF">TPC1_14799</name>
</gene>
<feature type="non-terminal residue" evidence="7">
    <location>
        <position position="1"/>
    </location>
</feature>
<reference evidence="7" key="1">
    <citation type="submission" date="2015-07" db="EMBL/GenBank/DDBJ databases">
        <title>Adaptation to a free-living lifestyle via gene acquisitions in the diplomonad Trepomonas sp. PC1.</title>
        <authorList>
            <person name="Xu F."/>
            <person name="Jerlstrom-Hultqvist J."/>
            <person name="Kolisko M."/>
            <person name="Simpson A.G.B."/>
            <person name="Roger A.J."/>
            <person name="Svard S.G."/>
            <person name="Andersson J.O."/>
        </authorList>
    </citation>
    <scope>NUCLEOTIDE SEQUENCE</scope>
    <source>
        <strain evidence="7">PC1</strain>
    </source>
</reference>
<evidence type="ECO:0000313" key="7">
    <source>
        <dbReference type="EMBL" id="JAP93052.1"/>
    </source>
</evidence>
<dbReference type="InterPro" id="IPR016156">
    <property type="entry name" value="FAD/NAD-linked_Rdtase_dimer_sf"/>
</dbReference>
<keyword evidence="3" id="KW-0274">FAD</keyword>
<dbReference type="PANTHER" id="PTHR43429:SF1">
    <property type="entry name" value="NAD(P)H SULFUR OXIDOREDUCTASE (COA-DEPENDENT)"/>
    <property type="match status" value="1"/>
</dbReference>
<dbReference type="Pfam" id="PF07992">
    <property type="entry name" value="Pyr_redox_2"/>
    <property type="match status" value="1"/>
</dbReference>
<dbReference type="Gene3D" id="3.50.50.60">
    <property type="entry name" value="FAD/NAD(P)-binding domain"/>
    <property type="match status" value="2"/>
</dbReference>